<reference evidence="4" key="1">
    <citation type="submission" date="2013-03" db="EMBL/GenBank/DDBJ databases">
        <title>The Genome Sequence of Anopheles epiroticus epiroticus2.</title>
        <authorList>
            <consortium name="The Broad Institute Genomics Platform"/>
            <person name="Neafsey D.E."/>
            <person name="Howell P."/>
            <person name="Walker B."/>
            <person name="Young S.K."/>
            <person name="Zeng Q."/>
            <person name="Gargeya S."/>
            <person name="Fitzgerald M."/>
            <person name="Haas B."/>
            <person name="Abouelleil A."/>
            <person name="Allen A.W."/>
            <person name="Alvarado L."/>
            <person name="Arachchi H.M."/>
            <person name="Berlin A.M."/>
            <person name="Chapman S.B."/>
            <person name="Gainer-Dewar J."/>
            <person name="Goldberg J."/>
            <person name="Griggs A."/>
            <person name="Gujja S."/>
            <person name="Hansen M."/>
            <person name="Howarth C."/>
            <person name="Imamovic A."/>
            <person name="Ireland A."/>
            <person name="Larimer J."/>
            <person name="McCowan C."/>
            <person name="Murphy C."/>
            <person name="Pearson M."/>
            <person name="Poon T.W."/>
            <person name="Priest M."/>
            <person name="Roberts A."/>
            <person name="Saif S."/>
            <person name="Shea T."/>
            <person name="Sisk P."/>
            <person name="Sykes S."/>
            <person name="Wortman J."/>
            <person name="Nusbaum C."/>
            <person name="Birren B."/>
        </authorList>
    </citation>
    <scope>NUCLEOTIDE SEQUENCE [LARGE SCALE GENOMIC DNA]</scope>
    <source>
        <strain evidence="4">Epiroticus2</strain>
    </source>
</reference>
<keyword evidence="4" id="KW-1185">Reference proteome</keyword>
<dbReference type="EnsemblMetazoa" id="AEPI008883-RA">
    <property type="protein sequence ID" value="AEPI008883-PA"/>
    <property type="gene ID" value="AEPI008883"/>
</dbReference>
<feature type="signal peptide" evidence="2">
    <location>
        <begin position="1"/>
        <end position="19"/>
    </location>
</feature>
<feature type="coiled-coil region" evidence="1">
    <location>
        <begin position="1095"/>
        <end position="1129"/>
    </location>
</feature>
<organism evidence="3 4">
    <name type="scientific">Anopheles epiroticus</name>
    <dbReference type="NCBI Taxonomy" id="199890"/>
    <lineage>
        <taxon>Eukaryota</taxon>
        <taxon>Metazoa</taxon>
        <taxon>Ecdysozoa</taxon>
        <taxon>Arthropoda</taxon>
        <taxon>Hexapoda</taxon>
        <taxon>Insecta</taxon>
        <taxon>Pterygota</taxon>
        <taxon>Neoptera</taxon>
        <taxon>Endopterygota</taxon>
        <taxon>Diptera</taxon>
        <taxon>Nematocera</taxon>
        <taxon>Culicoidea</taxon>
        <taxon>Culicidae</taxon>
        <taxon>Anophelinae</taxon>
        <taxon>Anopheles</taxon>
    </lineage>
</organism>
<evidence type="ECO:0000313" key="4">
    <source>
        <dbReference type="Proteomes" id="UP000075885"/>
    </source>
</evidence>
<protein>
    <submittedName>
        <fullName evidence="3">Uncharacterized protein</fullName>
    </submittedName>
</protein>
<feature type="coiled-coil region" evidence="1">
    <location>
        <begin position="101"/>
        <end position="128"/>
    </location>
</feature>
<reference evidence="3" key="2">
    <citation type="submission" date="2020-05" db="UniProtKB">
        <authorList>
            <consortium name="EnsemblMetazoa"/>
        </authorList>
    </citation>
    <scope>IDENTIFICATION</scope>
    <source>
        <strain evidence="3">Epiroticus2</strain>
    </source>
</reference>
<feature type="chain" id="PRO_5008131616" evidence="2">
    <location>
        <begin position="20"/>
        <end position="2421"/>
    </location>
</feature>
<name>A0A182PPK4_9DIPT</name>
<keyword evidence="2" id="KW-0732">Signal</keyword>
<evidence type="ECO:0000313" key="3">
    <source>
        <dbReference type="EnsemblMetazoa" id="AEPI008883-PA"/>
    </source>
</evidence>
<dbReference type="Proteomes" id="UP000075885">
    <property type="component" value="Unassembled WGS sequence"/>
</dbReference>
<evidence type="ECO:0000256" key="1">
    <source>
        <dbReference type="SAM" id="Coils"/>
    </source>
</evidence>
<sequence>MKAFCFTLTILCIVQSTLAYPKPDFAINGQVSGAATVKSSATSLGDEIVKADDGTVTLNSGYTVLTTVSDALKKIGSDFVVNANPLASALAALADDKSDAFKNIKTTLDELKKALAQLKLDVQKAQTAAGSASPVPSAVIRANIPARTVNAVITQIRNLRARVPLITFIINSSLDNLGLVDVFIVALKDEVQRGTAAYKTSYDAFILNLGAEKSSATQKLSAAAATTVSSLLTDIKSQLDANAKFGSDLEPKLTALSYAFASIATESAKIDTAFITYATNVPKLITNLDTDLATSLCPALQKVSKVQIANAGFSDFCFSKYSPRVYSQVMLTIDAFDVCFEKEINRLMKLAPIIMRIAEQLSYNLADLVENLKVCLAITDSTQQDSCYTTIAPYYGVLETKVKAHIATTVKLLENETKASYNRLGACLFSSLSVTTMSAVDISTDAEGCLTSGPEQHTISRYHLVVAIPRPEFGVNVPVYGSADVSATAKASGTLVQKINLNIFVQLTSGYPLLVTIRTQLINIANAFVTDALAVFNALDALALSTGPLDDAFAAFTKASKDLTDLMASGLSSYLTVLDTKLDKSISTMLSDAFQDVASELATLGGLLEKLKTQLQSAVSAAGGSNEPSKAVLRKFVSPSVTSSIAKSVTSLKAYVPLVTYIIANSVENLKTADEYINASGTAATEAMDAVGTGLEQLETEVQQFSDDTSEITAIIDPVYTLNSDYSSLDLSGIPLIEGQLKQYKTTYTTDLSATITDIKGFYDTYKLAIPGVSDGLADFYSANACSHLVRLVQVQIANGPYADYCYNKYSPRTFALFEHQARDASRCVDLEITRLLKLQDVLLAIAKLLVFNVEDLVAHITICVRAPLSCNTNDVETAFSKVNIAAQSHLKTLKNIVNHETVAGLNRLNACFTTSKFSLLVAIDEMITEINKCASSGPRIARYTSMRLRSFIQVCLLMVMIETRLIAILHTGAVPNPDFGVPASINPVADEVDAEASRLMVEFNAVTNVSVTLVSGTGILNQVQTAVNTIAQQFQNSGVVLAQRLQTLATSNSAMPMQSAFSPVYQAISALHNLSSFTPLLNSISAAIPSGSVVQKFADEFGEMRRELNQLRRALQALERDVQSARQQAGNAPTIAQHIVQANIPAKTQSDVTQALIKLRWRIRSVRFIVRAILLYLRDADEFLRDVFSEANAFGTALSATLLVFGQDVNELNQGAVEYVTQRFGCILEEHNDVLLPITDSLSSISNYASTLQQPLENVLAELAPAALSPRVTQFQQQIDSYVMNAQTLADGFGPFIRMATCKLLRTMILTLIMYGPNNEYCFNRFASRVYSLYELQHNAASKCFEAELERLATVGQFLRHGVDVLLYEVEDVSHDVAVCVNLPSGSDASCAQQDVSSVPSPDFGVDGKIAGSIQARTIATETGESFDAIDFKTITLKSHYTVLKTLQTQLTTIGNGIATTGQELTGKLEVLAPSKDSMPQVYDDVTTAIGKLRTLLETGLAAQKTAIEQLVGTYINDMLADASRQLLGTLTRLTTQLDLIKNGVNSAVSAYESSTIPDAFLRRYVSPKVVYELLRALHDLKSDLPLVTFIIELTLGHLSTADAFLLEFMENVNGKVVETILHYDSLKQEMSDSIFTVSEAIVAPLKTSYETQLNDFAFINSDLAAMPSYEQSLKPVLEAYESLLGDDNSLLIPTKVEQIYKDYLQNVVTLDDYLDRFYNEKLCAPTKAIINVLIASGPWAEYCFSKYSPRLLGLVSANSNRFLMCYQIEAGRLADIVTIVDRLIVQMVYDIEDLAAHIVACFNRLEDGSDCIASIAPDYSDLIANLKLKGDDVLRLLTVQTKASFNRAAACVAAGKCEFVASAETYVNDIKLCEEKGPKANRPEIIHVPPAYFQCKFFTFLHECSVSTTMLIKSVLLPVLVLLGVLQHTEADPHPDFGIKATISSTSNVLRAVGRISTSFGEIDKLNLPLTSGYTLLDNMKTAILQIGGTIKSDGTAFTAALTALVNDRSNDINTVYERVAQTVTTLRTPMQSGFIQQLAALEKQGPFIKNQLSDAFKSILARLTLFSDALNRMKQGVTAARDAPGNPPNGISSENLARFVPLKLSIDLQEALTRLNADIPLVTFVVEETQRRLSQGDTFIEQMHTEGQTVVGDARTSKEVLQMDVTTIGNNVNDAIRDRVVSVYTEQVQAIEKVQTELQAVSTYTDDLKPALDSLAAELNAGGITALKGDIETRFTAFNTLVDQSVASAESVEQWLVEEICTGLSSVVGVLVALSPNSDFCFSKFSQEIFNQFAVSFYIVSECYDFEVFRLYQLQDLLSLVITMIIYDVEDLGSAITTCAPLKDGAACVTMIGPYYETLANTVRQKKAYILSFIQDETKISLQRLGACIIAAKYTTAISVAATVSNLDTCTITGPSNV</sequence>
<evidence type="ECO:0000256" key="2">
    <source>
        <dbReference type="SAM" id="SignalP"/>
    </source>
</evidence>
<proteinExistence type="predicted"/>
<keyword evidence="1" id="KW-0175">Coiled coil</keyword>
<accession>A0A182PPK4</accession>
<dbReference type="VEuPathDB" id="VectorBase:AEPI008883"/>